<dbReference type="Pfam" id="PF04500">
    <property type="entry name" value="FLYWCH"/>
    <property type="match status" value="1"/>
</dbReference>
<proteinExistence type="predicted"/>
<evidence type="ECO:0000256" key="3">
    <source>
        <dbReference type="ARBA" id="ARBA00022833"/>
    </source>
</evidence>
<evidence type="ECO:0000256" key="2">
    <source>
        <dbReference type="ARBA" id="ARBA00022771"/>
    </source>
</evidence>
<organism evidence="5 6">
    <name type="scientific">Aphis craccivora</name>
    <name type="common">Cowpea aphid</name>
    <dbReference type="NCBI Taxonomy" id="307492"/>
    <lineage>
        <taxon>Eukaryota</taxon>
        <taxon>Metazoa</taxon>
        <taxon>Ecdysozoa</taxon>
        <taxon>Arthropoda</taxon>
        <taxon>Hexapoda</taxon>
        <taxon>Insecta</taxon>
        <taxon>Pterygota</taxon>
        <taxon>Neoptera</taxon>
        <taxon>Paraneoptera</taxon>
        <taxon>Hemiptera</taxon>
        <taxon>Sternorrhyncha</taxon>
        <taxon>Aphidomorpha</taxon>
        <taxon>Aphidoidea</taxon>
        <taxon>Aphididae</taxon>
        <taxon>Aphidini</taxon>
        <taxon>Aphis</taxon>
        <taxon>Aphis</taxon>
    </lineage>
</organism>
<dbReference type="EMBL" id="VUJU01002730">
    <property type="protein sequence ID" value="KAF0760282.1"/>
    <property type="molecule type" value="Genomic_DNA"/>
</dbReference>
<keyword evidence="2" id="KW-0863">Zinc-finger</keyword>
<gene>
    <name evidence="5" type="ORF">FWK35_00033427</name>
</gene>
<keyword evidence="1" id="KW-0479">Metal-binding</keyword>
<evidence type="ECO:0000259" key="4">
    <source>
        <dbReference type="Pfam" id="PF04500"/>
    </source>
</evidence>
<dbReference type="AlphaFoldDB" id="A0A6G0YR97"/>
<comment type="caution">
    <text evidence="5">The sequence shown here is derived from an EMBL/GenBank/DDBJ whole genome shotgun (WGS) entry which is preliminary data.</text>
</comment>
<accession>A0A6G0YR97</accession>
<feature type="non-terminal residue" evidence="5">
    <location>
        <position position="76"/>
    </location>
</feature>
<keyword evidence="3" id="KW-0862">Zinc</keyword>
<evidence type="ECO:0000313" key="6">
    <source>
        <dbReference type="Proteomes" id="UP000478052"/>
    </source>
</evidence>
<sequence length="76" mass="8923">MEFSTMFSQNGKVLTVLNDFKFKFKYESKINGNKTWECTKKTCKAKLVFNKENTILQEKSVLDHSHESDSTIERQI</sequence>
<dbReference type="InterPro" id="IPR007588">
    <property type="entry name" value="Znf_FLYWCH"/>
</dbReference>
<keyword evidence="6" id="KW-1185">Reference proteome</keyword>
<dbReference type="GO" id="GO:0008270">
    <property type="term" value="F:zinc ion binding"/>
    <property type="evidence" value="ECO:0007669"/>
    <property type="project" value="UniProtKB-KW"/>
</dbReference>
<dbReference type="Gene3D" id="2.20.25.240">
    <property type="match status" value="1"/>
</dbReference>
<dbReference type="Proteomes" id="UP000478052">
    <property type="component" value="Unassembled WGS sequence"/>
</dbReference>
<feature type="domain" description="FLYWCH-type" evidence="4">
    <location>
        <begin position="7"/>
        <end position="57"/>
    </location>
</feature>
<dbReference type="OrthoDB" id="6586959at2759"/>
<evidence type="ECO:0000313" key="5">
    <source>
        <dbReference type="EMBL" id="KAF0760282.1"/>
    </source>
</evidence>
<reference evidence="5 6" key="1">
    <citation type="submission" date="2019-08" db="EMBL/GenBank/DDBJ databases">
        <title>Whole genome of Aphis craccivora.</title>
        <authorList>
            <person name="Voronova N.V."/>
            <person name="Shulinski R.S."/>
            <person name="Bandarenka Y.V."/>
            <person name="Zhorov D.G."/>
            <person name="Warner D."/>
        </authorList>
    </citation>
    <scope>NUCLEOTIDE SEQUENCE [LARGE SCALE GENOMIC DNA]</scope>
    <source>
        <strain evidence="5">180601</strain>
        <tissue evidence="5">Whole Body</tissue>
    </source>
</reference>
<name>A0A6G0YR97_APHCR</name>
<evidence type="ECO:0000256" key="1">
    <source>
        <dbReference type="ARBA" id="ARBA00022723"/>
    </source>
</evidence>
<protein>
    <submittedName>
        <fullName evidence="5">MULE domain-containing protein</fullName>
    </submittedName>
</protein>